<evidence type="ECO:0000256" key="1">
    <source>
        <dbReference type="SAM" id="Coils"/>
    </source>
</evidence>
<evidence type="ECO:0000256" key="4">
    <source>
        <dbReference type="SAM" id="SignalP"/>
    </source>
</evidence>
<keyword evidence="3" id="KW-0812">Transmembrane</keyword>
<keyword evidence="3" id="KW-1133">Transmembrane helix</keyword>
<protein>
    <submittedName>
        <fullName evidence="5">Uncharacterized protein</fullName>
    </submittedName>
</protein>
<reference evidence="5" key="1">
    <citation type="submission" date="2022-05" db="EMBL/GenBank/DDBJ databases">
        <title>Comparative Genomics of Spacecraft Associated Microbes.</title>
        <authorList>
            <person name="Tran M.T."/>
            <person name="Wright A."/>
            <person name="Seuylemezian A."/>
            <person name="Eisen J."/>
            <person name="Coil D."/>
        </authorList>
    </citation>
    <scope>NUCLEOTIDE SEQUENCE</scope>
    <source>
        <strain evidence="5">214.1.1</strain>
    </source>
</reference>
<feature type="transmembrane region" description="Helical" evidence="3">
    <location>
        <begin position="319"/>
        <end position="339"/>
    </location>
</feature>
<feature type="transmembrane region" description="Helical" evidence="3">
    <location>
        <begin position="189"/>
        <end position="212"/>
    </location>
</feature>
<feature type="chain" id="PRO_5040737927" evidence="4">
    <location>
        <begin position="25"/>
        <end position="798"/>
    </location>
</feature>
<feature type="compositionally biased region" description="Low complexity" evidence="2">
    <location>
        <begin position="438"/>
        <end position="449"/>
    </location>
</feature>
<dbReference type="EMBL" id="JAMBOL010000047">
    <property type="protein sequence ID" value="MCM3716621.1"/>
    <property type="molecule type" value="Genomic_DNA"/>
</dbReference>
<evidence type="ECO:0000256" key="3">
    <source>
        <dbReference type="SAM" id="Phobius"/>
    </source>
</evidence>
<feature type="transmembrane region" description="Helical" evidence="3">
    <location>
        <begin position="287"/>
        <end position="307"/>
    </location>
</feature>
<evidence type="ECO:0000313" key="5">
    <source>
        <dbReference type="EMBL" id="MCM3716621.1"/>
    </source>
</evidence>
<evidence type="ECO:0000256" key="2">
    <source>
        <dbReference type="SAM" id="MobiDB-lite"/>
    </source>
</evidence>
<proteinExistence type="predicted"/>
<sequence length="798" mass="85473">MKKSIFILLIMSLLLPSFSPHVFAEDEDISDIPEPIISEADIEEMENGENKPSYGERFATSLLLAPVNFIIKIFGARDISFLVFQREEYAKILGSGNDAEGDFGVARDTLIFGIFPETYFNGVAIFYDGLERLFPIPLLALMVLAGFMLLLYSPSVEHRFMIKHYVLGTVLAIVCMRFGAQLWKLILDINYFIVDFVWVMLTDNGVYVGLFLNTIWGTGIGYDIIDVQGLGLGLLVIVAFFMTFILNYQYVMRMIYLSVLIIIFPIVSLVMIFPTRREAMNLWFHEFISNVFLQTGHAIALGLFFYIRHAVDSADIMFWVLVAFMIGLTAVSSLVQRIIGAATGVQVRGGVLGNAGAAMGMMSIMNIARMLKTASGGREQSFRSPEGGNAASNNGAGPGGQGQTPSGSLQMNNQSGVGAPFSNGAAFTRRSAQAGYRSAANNSSTQQSSGHHSRGRGAAEAVNQLARLGVAGGAVAAGGALTGMATGNPALGIMAGTSVGSSVLSGKKAGTVPSDAANQTGEVIKDLPASHPSHLSNDMQAFAAQPEEVGAPVDLRDENSVPPVPYVYNEQTTQAALQKANQSVEAMEQQIQSLGADTTSGVQGIDNGSGNTQVAKTNETSSGVPNGASVNGPMVSSPQNVAKANQQQLSQAGLNQAKTTQQLASTIASPEAKTKQFNTPTKAIQHTAQATQNYQQAQQVLSQIDPKANPEMYANQKKVVDAARSVMNESHSITKTQHPVLNDPSIQGDIANYASALHGGNSNEIVQHRTVVNQKVEELLDDKRMEALQMNRNGRGSL</sequence>
<comment type="caution">
    <text evidence="5">The sequence shown here is derived from an EMBL/GenBank/DDBJ whole genome shotgun (WGS) entry which is preliminary data.</text>
</comment>
<feature type="signal peptide" evidence="4">
    <location>
        <begin position="1"/>
        <end position="24"/>
    </location>
</feature>
<keyword evidence="1" id="KW-0175">Coiled coil</keyword>
<feature type="coiled-coil region" evidence="1">
    <location>
        <begin position="570"/>
        <end position="597"/>
    </location>
</feature>
<name>A0A9X2DT31_9BACI</name>
<feature type="compositionally biased region" description="Low complexity" evidence="2">
    <location>
        <begin position="385"/>
        <end position="395"/>
    </location>
</feature>
<dbReference type="RefSeq" id="WP_251225269.1">
    <property type="nucleotide sequence ID" value="NZ_JAMBOL010000047.1"/>
</dbReference>
<keyword evidence="6" id="KW-1185">Reference proteome</keyword>
<feature type="transmembrane region" description="Helical" evidence="3">
    <location>
        <begin position="133"/>
        <end position="152"/>
    </location>
</feature>
<keyword evidence="4" id="KW-0732">Signal</keyword>
<dbReference type="Proteomes" id="UP001139179">
    <property type="component" value="Unassembled WGS sequence"/>
</dbReference>
<feature type="region of interest" description="Disordered" evidence="2">
    <location>
        <begin position="598"/>
        <end position="628"/>
    </location>
</feature>
<evidence type="ECO:0000313" key="6">
    <source>
        <dbReference type="Proteomes" id="UP001139179"/>
    </source>
</evidence>
<feature type="transmembrane region" description="Helical" evidence="3">
    <location>
        <begin position="164"/>
        <end position="183"/>
    </location>
</feature>
<gene>
    <name evidence="5" type="ORF">M3202_21500</name>
</gene>
<accession>A0A9X2DT31</accession>
<feature type="transmembrane region" description="Helical" evidence="3">
    <location>
        <begin position="224"/>
        <end position="248"/>
    </location>
</feature>
<dbReference type="AlphaFoldDB" id="A0A9X2DT31"/>
<feature type="transmembrane region" description="Helical" evidence="3">
    <location>
        <begin position="351"/>
        <end position="371"/>
    </location>
</feature>
<feature type="transmembrane region" description="Helical" evidence="3">
    <location>
        <begin position="254"/>
        <end position="275"/>
    </location>
</feature>
<feature type="compositionally biased region" description="Polar residues" evidence="2">
    <location>
        <begin position="598"/>
        <end position="624"/>
    </location>
</feature>
<feature type="region of interest" description="Disordered" evidence="2">
    <location>
        <begin position="375"/>
        <end position="458"/>
    </location>
</feature>
<organism evidence="5 6">
    <name type="scientific">Halalkalibacter oceani</name>
    <dbReference type="NCBI Taxonomy" id="1653776"/>
    <lineage>
        <taxon>Bacteria</taxon>
        <taxon>Bacillati</taxon>
        <taxon>Bacillota</taxon>
        <taxon>Bacilli</taxon>
        <taxon>Bacillales</taxon>
        <taxon>Bacillaceae</taxon>
        <taxon>Halalkalibacter</taxon>
    </lineage>
</organism>
<keyword evidence="3" id="KW-0472">Membrane</keyword>